<evidence type="ECO:0000313" key="2">
    <source>
        <dbReference type="Proteomes" id="UP001497453"/>
    </source>
</evidence>
<dbReference type="Proteomes" id="UP001497453">
    <property type="component" value="Chromosome 3"/>
</dbReference>
<keyword evidence="2" id="KW-1185">Reference proteome</keyword>
<gene>
    <name evidence="1" type="ORF">GFSPODELE1_LOCUS5434</name>
</gene>
<accession>A0ABP1DC52</accession>
<name>A0ABP1DC52_9APHY</name>
<sequence length="130" mass="14580">MAHLVPSLSHPGRFRFIAVMSILTIACNPNPRAIGHPEETLLLRDLINLRIDHIFFWQSVGTHEHDNLHFVLDDASRVPVALLGPSGKGCRTFNLMSLSLSQDHRPLERVMNLDHGSACHCESSQARRRG</sequence>
<protein>
    <submittedName>
        <fullName evidence="1">Uncharacterized protein</fullName>
    </submittedName>
</protein>
<reference evidence="2" key="1">
    <citation type="submission" date="2024-04" db="EMBL/GenBank/DDBJ databases">
        <authorList>
            <person name="Shaw F."/>
            <person name="Minotto A."/>
        </authorList>
    </citation>
    <scope>NUCLEOTIDE SEQUENCE [LARGE SCALE GENOMIC DNA]</scope>
</reference>
<proteinExistence type="predicted"/>
<dbReference type="EMBL" id="OZ037946">
    <property type="protein sequence ID" value="CAL1705456.1"/>
    <property type="molecule type" value="Genomic_DNA"/>
</dbReference>
<evidence type="ECO:0000313" key="1">
    <source>
        <dbReference type="EMBL" id="CAL1705456.1"/>
    </source>
</evidence>
<organism evidence="1 2">
    <name type="scientific">Somion occarium</name>
    <dbReference type="NCBI Taxonomy" id="3059160"/>
    <lineage>
        <taxon>Eukaryota</taxon>
        <taxon>Fungi</taxon>
        <taxon>Dikarya</taxon>
        <taxon>Basidiomycota</taxon>
        <taxon>Agaricomycotina</taxon>
        <taxon>Agaricomycetes</taxon>
        <taxon>Polyporales</taxon>
        <taxon>Cerrenaceae</taxon>
        <taxon>Somion</taxon>
    </lineage>
</organism>